<name>A0A4P1R556_LUPAN</name>
<dbReference type="PANTHER" id="PTHR35488">
    <property type="entry name" value="OS05G0358900 PROTEIN-RELATED"/>
    <property type="match status" value="1"/>
</dbReference>
<evidence type="ECO:0000313" key="3">
    <source>
        <dbReference type="Proteomes" id="UP000188354"/>
    </source>
</evidence>
<dbReference type="PANTHER" id="PTHR35488:SF4">
    <property type="entry name" value="DUF4005 DOMAIN-CONTAINING PROTEIN"/>
    <property type="match status" value="1"/>
</dbReference>
<protein>
    <submittedName>
        <fullName evidence="2">Uncharacterized protein</fullName>
    </submittedName>
</protein>
<dbReference type="OrthoDB" id="737456at2759"/>
<dbReference type="KEGG" id="lang:109359303"/>
<keyword evidence="3" id="KW-1185">Reference proteome</keyword>
<feature type="region of interest" description="Disordered" evidence="1">
    <location>
        <begin position="39"/>
        <end position="66"/>
    </location>
</feature>
<accession>A0A4P1R556</accession>
<feature type="compositionally biased region" description="Basic and acidic residues" evidence="1">
    <location>
        <begin position="54"/>
        <end position="64"/>
    </location>
</feature>
<proteinExistence type="predicted"/>
<dbReference type="Proteomes" id="UP000188354">
    <property type="component" value="Chromosome LG11"/>
</dbReference>
<dbReference type="STRING" id="3871.A0A4P1R556"/>
<dbReference type="AlphaFoldDB" id="A0A4P1R556"/>
<sequence length="168" mass="19524">MMKKSSPLHPKYEPSHYDDYGFNLQEDFSMFLEEAKQHGKETKLKISSSVYPEESQKAGPDKEKRVKKSWKTSLISWWKAEKKNKVREEHTNKSSQTKVSVKRQGHVSGPIYNCSNGDYGKQWHPKSGPITSLFKATKREEIEIRYVSLNQQNSTRDVHNYGPLYVVT</sequence>
<gene>
    <name evidence="2" type="ORF">TanjilG_05091</name>
</gene>
<dbReference type="Gramene" id="OIW02498">
    <property type="protein sequence ID" value="OIW02498"/>
    <property type="gene ID" value="TanjilG_05091"/>
</dbReference>
<organism evidence="2 3">
    <name type="scientific">Lupinus angustifolius</name>
    <name type="common">Narrow-leaved blue lupine</name>
    <dbReference type="NCBI Taxonomy" id="3871"/>
    <lineage>
        <taxon>Eukaryota</taxon>
        <taxon>Viridiplantae</taxon>
        <taxon>Streptophyta</taxon>
        <taxon>Embryophyta</taxon>
        <taxon>Tracheophyta</taxon>
        <taxon>Spermatophyta</taxon>
        <taxon>Magnoliopsida</taxon>
        <taxon>eudicotyledons</taxon>
        <taxon>Gunneridae</taxon>
        <taxon>Pentapetalae</taxon>
        <taxon>rosids</taxon>
        <taxon>fabids</taxon>
        <taxon>Fabales</taxon>
        <taxon>Fabaceae</taxon>
        <taxon>Papilionoideae</taxon>
        <taxon>50 kb inversion clade</taxon>
        <taxon>genistoids sensu lato</taxon>
        <taxon>core genistoids</taxon>
        <taxon>Genisteae</taxon>
        <taxon>Lupinus</taxon>
    </lineage>
</organism>
<dbReference type="EMBL" id="CM007371">
    <property type="protein sequence ID" value="OIW02498.1"/>
    <property type="molecule type" value="Genomic_DNA"/>
</dbReference>
<evidence type="ECO:0000256" key="1">
    <source>
        <dbReference type="SAM" id="MobiDB-lite"/>
    </source>
</evidence>
<feature type="region of interest" description="Disordered" evidence="1">
    <location>
        <begin position="86"/>
        <end position="108"/>
    </location>
</feature>
<reference evidence="2 3" key="1">
    <citation type="journal article" date="2017" name="Plant Biotechnol. J.">
        <title>A comprehensive draft genome sequence for lupin (Lupinus angustifolius), an emerging health food: insights into plant-microbe interactions and legume evolution.</title>
        <authorList>
            <person name="Hane J.K."/>
            <person name="Ming Y."/>
            <person name="Kamphuis L.G."/>
            <person name="Nelson M.N."/>
            <person name="Garg G."/>
            <person name="Atkins C.A."/>
            <person name="Bayer P.E."/>
            <person name="Bravo A."/>
            <person name="Bringans S."/>
            <person name="Cannon S."/>
            <person name="Edwards D."/>
            <person name="Foley R."/>
            <person name="Gao L.L."/>
            <person name="Harrison M.J."/>
            <person name="Huang W."/>
            <person name="Hurgobin B."/>
            <person name="Li S."/>
            <person name="Liu C.W."/>
            <person name="McGrath A."/>
            <person name="Morahan G."/>
            <person name="Murray J."/>
            <person name="Weller J."/>
            <person name="Jian J."/>
            <person name="Singh K.B."/>
        </authorList>
    </citation>
    <scope>NUCLEOTIDE SEQUENCE [LARGE SCALE GENOMIC DNA]</scope>
    <source>
        <strain evidence="3">cv. Tanjil</strain>
        <tissue evidence="2">Whole plant</tissue>
    </source>
</reference>
<evidence type="ECO:0000313" key="2">
    <source>
        <dbReference type="EMBL" id="OIW02498.1"/>
    </source>
</evidence>